<evidence type="ECO:0000313" key="1">
    <source>
        <dbReference type="EMBL" id="GMF00778.1"/>
    </source>
</evidence>
<sequence>MEARILDDPLAPEPTQLQQQPIDLFAPRSKHNKRAEVSKYISDISGSNLFLYTLYRQDEMNNCHQQQQRQPTANRHSHHHSEYPPPITKIKITTSVTCPTTSTFEWPTHWITLSDWRQFVFRLLTQFISETEAQLETFSQAPVISSNLMKSGFNGARSSNLNKRLGANMVTFYLEMVVGLKMMNL</sequence>
<keyword evidence="2" id="KW-1185">Reference proteome</keyword>
<name>A0ACB5U3V1_AMBMO</name>
<evidence type="ECO:0000313" key="2">
    <source>
        <dbReference type="Proteomes" id="UP001165064"/>
    </source>
</evidence>
<proteinExistence type="predicted"/>
<accession>A0ACB5U3V1</accession>
<reference evidence="1" key="1">
    <citation type="submission" date="2023-04" db="EMBL/GenBank/DDBJ databases">
        <title>Ambrosiozyma monospora NBRC 10751.</title>
        <authorList>
            <person name="Ichikawa N."/>
            <person name="Sato H."/>
            <person name="Tonouchi N."/>
        </authorList>
    </citation>
    <scope>NUCLEOTIDE SEQUENCE</scope>
    <source>
        <strain evidence="1">NBRC 10751</strain>
    </source>
</reference>
<protein>
    <submittedName>
        <fullName evidence="1">Unnamed protein product</fullName>
    </submittedName>
</protein>
<organism evidence="1 2">
    <name type="scientific">Ambrosiozyma monospora</name>
    <name type="common">Yeast</name>
    <name type="synonym">Endomycopsis monosporus</name>
    <dbReference type="NCBI Taxonomy" id="43982"/>
    <lineage>
        <taxon>Eukaryota</taxon>
        <taxon>Fungi</taxon>
        <taxon>Dikarya</taxon>
        <taxon>Ascomycota</taxon>
        <taxon>Saccharomycotina</taxon>
        <taxon>Pichiomycetes</taxon>
        <taxon>Pichiales</taxon>
        <taxon>Pichiaceae</taxon>
        <taxon>Ambrosiozyma</taxon>
    </lineage>
</organism>
<dbReference type="EMBL" id="BSXS01011554">
    <property type="protein sequence ID" value="GMF00778.1"/>
    <property type="molecule type" value="Genomic_DNA"/>
</dbReference>
<comment type="caution">
    <text evidence="1">The sequence shown here is derived from an EMBL/GenBank/DDBJ whole genome shotgun (WGS) entry which is preliminary data.</text>
</comment>
<gene>
    <name evidence="1" type="ORF">Amon02_001108800</name>
</gene>
<dbReference type="Proteomes" id="UP001165064">
    <property type="component" value="Unassembled WGS sequence"/>
</dbReference>